<comment type="subcellular location">
    <subcellularLocation>
        <location evidence="4">Endoplasmic reticulum membrane</location>
        <topology evidence="4">Peripheral membrane protein</topology>
    </subcellularLocation>
    <subcellularLocation>
        <location evidence="3">Microsome membrane</location>
        <topology evidence="3">Peripheral membrane protein</topology>
    </subcellularLocation>
</comment>
<proteinExistence type="inferred from homology"/>
<evidence type="ECO:0000256" key="6">
    <source>
        <dbReference type="ARBA" id="ARBA00022617"/>
    </source>
</evidence>
<keyword evidence="6 14" id="KW-0349">Heme</keyword>
<dbReference type="InterPro" id="IPR036396">
    <property type="entry name" value="Cyt_P450_sf"/>
</dbReference>
<dbReference type="InterPro" id="IPR001128">
    <property type="entry name" value="Cyt_P450"/>
</dbReference>
<evidence type="ECO:0000256" key="13">
    <source>
        <dbReference type="ARBA" id="ARBA00023136"/>
    </source>
</evidence>
<evidence type="ECO:0000313" key="17">
    <source>
        <dbReference type="Proteomes" id="UP001151699"/>
    </source>
</evidence>
<dbReference type="GO" id="GO:0004497">
    <property type="term" value="F:monooxygenase activity"/>
    <property type="evidence" value="ECO:0007669"/>
    <property type="project" value="UniProtKB-KW"/>
</dbReference>
<dbReference type="GO" id="GO:0005506">
    <property type="term" value="F:iron ion binding"/>
    <property type="evidence" value="ECO:0007669"/>
    <property type="project" value="InterPro"/>
</dbReference>
<dbReference type="CDD" id="cd11056">
    <property type="entry name" value="CYP6-like"/>
    <property type="match status" value="1"/>
</dbReference>
<comment type="cofactor">
    <cofactor evidence="1 14">
        <name>heme</name>
        <dbReference type="ChEBI" id="CHEBI:30413"/>
    </cofactor>
</comment>
<sequence length="528" mass="60883">MFFFISIAVVYVLYKWLTRNDEFFLKRGIPYEKPLPIVGNLLELVLQRKSFVDVIQRIYVKNKRSKIFGLFSFTQAGYMITDPELIKSVMIRDFDHFVNHDQCFNSIDKMFGKSLFALQNQQWREMRMILSPIFSSANMKIMFDLLSHYADDFLIEFKRKAVGDVDVFDLFSRYTADVTSTAVLGFEGDCVKNDNSEIYKIVKSMKEVFNTFSSMLKFLLFGISSRLYAASGVQLVNKNVIAFLRIVTIDAMRDREQNHISRPDVIQLLLEVRKAKGNRRSQDEEINDDELQNFSAHKEFNVSTNKTTSTLDMTDDDLWVAQTFLLFIAGFHTTTHLLQTLTYELAKNQDVQQELYEEIQDVLVLMCGKPVTFEALHKMKFMDCVISEGLRVYPPAVQVDRFCNKPITLDLGNGKSLHITKGQPIAVPVYSIHHDPEHFPNPEKFDPNRFNDENKSSIVVGSYIPFGIGPRACMGSRFALMKSKLIVFHLLANYKIKMTDTTPKKLTFNPDLSSSVKEKVYLKFVARN</sequence>
<evidence type="ECO:0000256" key="11">
    <source>
        <dbReference type="ARBA" id="ARBA00023004"/>
    </source>
</evidence>
<keyword evidence="11 14" id="KW-0408">Iron</keyword>
<keyword evidence="12 15" id="KW-0503">Monooxygenase</keyword>
<keyword evidence="10 15" id="KW-0560">Oxidoreductase</keyword>
<evidence type="ECO:0000256" key="3">
    <source>
        <dbReference type="ARBA" id="ARBA00004174"/>
    </source>
</evidence>
<evidence type="ECO:0000256" key="5">
    <source>
        <dbReference type="ARBA" id="ARBA00010617"/>
    </source>
</evidence>
<evidence type="ECO:0000256" key="14">
    <source>
        <dbReference type="PIRSR" id="PIRSR602403-1"/>
    </source>
</evidence>
<dbReference type="GO" id="GO:0016705">
    <property type="term" value="F:oxidoreductase activity, acting on paired donors, with incorporation or reduction of molecular oxygen"/>
    <property type="evidence" value="ECO:0007669"/>
    <property type="project" value="InterPro"/>
</dbReference>
<comment type="caution">
    <text evidence="16">The sequence shown here is derived from an EMBL/GenBank/DDBJ whole genome shotgun (WGS) entry which is preliminary data.</text>
</comment>
<keyword evidence="9" id="KW-0492">Microsome</keyword>
<dbReference type="PRINTS" id="PR00465">
    <property type="entry name" value="EP450IV"/>
</dbReference>
<dbReference type="Gene3D" id="1.10.630.10">
    <property type="entry name" value="Cytochrome P450"/>
    <property type="match status" value="1"/>
</dbReference>
<keyword evidence="17" id="KW-1185">Reference proteome</keyword>
<dbReference type="AlphaFoldDB" id="A0A9Q0N4G8"/>
<dbReference type="PROSITE" id="PS00086">
    <property type="entry name" value="CYTOCHROME_P450"/>
    <property type="match status" value="1"/>
</dbReference>
<name>A0A9Q0N4G8_9DIPT</name>
<evidence type="ECO:0000256" key="2">
    <source>
        <dbReference type="ARBA" id="ARBA00003690"/>
    </source>
</evidence>
<dbReference type="Pfam" id="PF00067">
    <property type="entry name" value="p450"/>
    <property type="match status" value="2"/>
</dbReference>
<evidence type="ECO:0000256" key="1">
    <source>
        <dbReference type="ARBA" id="ARBA00001971"/>
    </source>
</evidence>
<dbReference type="InterPro" id="IPR017972">
    <property type="entry name" value="Cyt_P450_CS"/>
</dbReference>
<gene>
    <name evidence="16" type="primary">Cyp9f2_1</name>
    <name evidence="16" type="ORF">Bhyg_08348</name>
</gene>
<dbReference type="PANTHER" id="PTHR24292">
    <property type="entry name" value="CYTOCHROME P450"/>
    <property type="match status" value="1"/>
</dbReference>
<evidence type="ECO:0000256" key="7">
    <source>
        <dbReference type="ARBA" id="ARBA00022723"/>
    </source>
</evidence>
<dbReference type="Proteomes" id="UP001151699">
    <property type="component" value="Chromosome B"/>
</dbReference>
<dbReference type="PANTHER" id="PTHR24292:SF54">
    <property type="entry name" value="CYP9F3-RELATED"/>
    <property type="match status" value="1"/>
</dbReference>
<reference evidence="16" key="1">
    <citation type="submission" date="2022-07" db="EMBL/GenBank/DDBJ databases">
        <authorList>
            <person name="Trinca V."/>
            <person name="Uliana J.V.C."/>
            <person name="Torres T.T."/>
            <person name="Ward R.J."/>
            <person name="Monesi N."/>
        </authorList>
    </citation>
    <scope>NUCLEOTIDE SEQUENCE</scope>
    <source>
        <strain evidence="16">HSMRA1968</strain>
        <tissue evidence="16">Whole embryos</tissue>
    </source>
</reference>
<comment type="similarity">
    <text evidence="5 15">Belongs to the cytochrome P450 family.</text>
</comment>
<accession>A0A9Q0N4G8</accession>
<dbReference type="GO" id="GO:0005789">
    <property type="term" value="C:endoplasmic reticulum membrane"/>
    <property type="evidence" value="ECO:0007669"/>
    <property type="project" value="UniProtKB-SubCell"/>
</dbReference>
<comment type="function">
    <text evidence="2">May be involved in the metabolism of insect hormones and in the breakdown of synthetic insecticides.</text>
</comment>
<keyword evidence="13" id="KW-0472">Membrane</keyword>
<dbReference type="InterPro" id="IPR002403">
    <property type="entry name" value="Cyt_P450_E_grp-IV"/>
</dbReference>
<evidence type="ECO:0000256" key="15">
    <source>
        <dbReference type="RuleBase" id="RU000461"/>
    </source>
</evidence>
<dbReference type="FunFam" id="1.10.630.10:FF:000042">
    <property type="entry name" value="Cytochrome P450"/>
    <property type="match status" value="1"/>
</dbReference>
<keyword evidence="7 14" id="KW-0479">Metal-binding</keyword>
<evidence type="ECO:0000256" key="9">
    <source>
        <dbReference type="ARBA" id="ARBA00022848"/>
    </source>
</evidence>
<dbReference type="GO" id="GO:0020037">
    <property type="term" value="F:heme binding"/>
    <property type="evidence" value="ECO:0007669"/>
    <property type="project" value="InterPro"/>
</dbReference>
<dbReference type="SUPFAM" id="SSF48264">
    <property type="entry name" value="Cytochrome P450"/>
    <property type="match status" value="1"/>
</dbReference>
<evidence type="ECO:0000256" key="4">
    <source>
        <dbReference type="ARBA" id="ARBA00004406"/>
    </source>
</evidence>
<dbReference type="EMBL" id="WJQU01000002">
    <property type="protein sequence ID" value="KAJ6643387.1"/>
    <property type="molecule type" value="Genomic_DNA"/>
</dbReference>
<organism evidence="16 17">
    <name type="scientific">Pseudolycoriella hygida</name>
    <dbReference type="NCBI Taxonomy" id="35572"/>
    <lineage>
        <taxon>Eukaryota</taxon>
        <taxon>Metazoa</taxon>
        <taxon>Ecdysozoa</taxon>
        <taxon>Arthropoda</taxon>
        <taxon>Hexapoda</taxon>
        <taxon>Insecta</taxon>
        <taxon>Pterygota</taxon>
        <taxon>Neoptera</taxon>
        <taxon>Endopterygota</taxon>
        <taxon>Diptera</taxon>
        <taxon>Nematocera</taxon>
        <taxon>Sciaroidea</taxon>
        <taxon>Sciaridae</taxon>
        <taxon>Pseudolycoriella</taxon>
    </lineage>
</organism>
<dbReference type="PRINTS" id="PR00385">
    <property type="entry name" value="P450"/>
</dbReference>
<evidence type="ECO:0000256" key="12">
    <source>
        <dbReference type="ARBA" id="ARBA00023033"/>
    </source>
</evidence>
<feature type="binding site" description="axial binding residue" evidence="14">
    <location>
        <position position="473"/>
    </location>
    <ligand>
        <name>heme</name>
        <dbReference type="ChEBI" id="CHEBI:30413"/>
    </ligand>
    <ligandPart>
        <name>Fe</name>
        <dbReference type="ChEBI" id="CHEBI:18248"/>
    </ligandPart>
</feature>
<evidence type="ECO:0000256" key="10">
    <source>
        <dbReference type="ARBA" id="ARBA00023002"/>
    </source>
</evidence>
<evidence type="ECO:0000256" key="8">
    <source>
        <dbReference type="ARBA" id="ARBA00022824"/>
    </source>
</evidence>
<protein>
    <submittedName>
        <fullName evidence="16">Cytochrome P450 9f2</fullName>
    </submittedName>
</protein>
<keyword evidence="8" id="KW-0256">Endoplasmic reticulum</keyword>
<dbReference type="InterPro" id="IPR050476">
    <property type="entry name" value="Insect_CytP450_Detox"/>
</dbReference>
<evidence type="ECO:0000313" key="16">
    <source>
        <dbReference type="EMBL" id="KAJ6643387.1"/>
    </source>
</evidence>
<dbReference type="OrthoDB" id="3945418at2759"/>